<dbReference type="SMART" id="SM00422">
    <property type="entry name" value="HTH_MERR"/>
    <property type="match status" value="1"/>
</dbReference>
<feature type="region of interest" description="Disordered" evidence="2">
    <location>
        <begin position="153"/>
        <end position="184"/>
    </location>
</feature>
<reference evidence="4 5" key="1">
    <citation type="submission" date="2016-10" db="EMBL/GenBank/DDBJ databases">
        <authorList>
            <person name="de Groot N.N."/>
        </authorList>
    </citation>
    <scope>NUCLEOTIDE SEQUENCE [LARGE SCALE GENOMIC DNA]</scope>
    <source>
        <strain evidence="4 5">CGMCC 4.1859</strain>
    </source>
</reference>
<accession>A0A1G7C686</accession>
<dbReference type="CDD" id="cd01109">
    <property type="entry name" value="HTH_YyaN"/>
    <property type="match status" value="1"/>
</dbReference>
<evidence type="ECO:0000256" key="2">
    <source>
        <dbReference type="SAM" id="MobiDB-lite"/>
    </source>
</evidence>
<dbReference type="Gene3D" id="1.10.1660.10">
    <property type="match status" value="1"/>
</dbReference>
<feature type="compositionally biased region" description="Low complexity" evidence="2">
    <location>
        <begin position="158"/>
        <end position="168"/>
    </location>
</feature>
<dbReference type="GO" id="GO:0003677">
    <property type="term" value="F:DNA binding"/>
    <property type="evidence" value="ECO:0007669"/>
    <property type="project" value="UniProtKB-KW"/>
</dbReference>
<evidence type="ECO:0000256" key="1">
    <source>
        <dbReference type="ARBA" id="ARBA00023125"/>
    </source>
</evidence>
<evidence type="ECO:0000313" key="4">
    <source>
        <dbReference type="EMBL" id="SDE34831.1"/>
    </source>
</evidence>
<gene>
    <name evidence="4" type="ORF">SAMN05216260_101393</name>
</gene>
<keyword evidence="1 4" id="KW-0238">DNA-binding</keyword>
<feature type="domain" description="HTH merR-type" evidence="3">
    <location>
        <begin position="35"/>
        <end position="104"/>
    </location>
</feature>
<dbReference type="SUPFAM" id="SSF46955">
    <property type="entry name" value="Putative DNA-binding domain"/>
    <property type="match status" value="1"/>
</dbReference>
<evidence type="ECO:0000259" key="3">
    <source>
        <dbReference type="PROSITE" id="PS50937"/>
    </source>
</evidence>
<dbReference type="OrthoDB" id="9802944at2"/>
<proteinExistence type="predicted"/>
<dbReference type="InterPro" id="IPR047057">
    <property type="entry name" value="MerR_fam"/>
</dbReference>
<dbReference type="Proteomes" id="UP000198614">
    <property type="component" value="Unassembled WGS sequence"/>
</dbReference>
<organism evidence="4 5">
    <name type="scientific">Streptomyces griseoaurantiacus</name>
    <dbReference type="NCBI Taxonomy" id="68213"/>
    <lineage>
        <taxon>Bacteria</taxon>
        <taxon>Bacillati</taxon>
        <taxon>Actinomycetota</taxon>
        <taxon>Actinomycetes</taxon>
        <taxon>Kitasatosporales</taxon>
        <taxon>Streptomycetaceae</taxon>
        <taxon>Streptomyces</taxon>
        <taxon>Streptomyces aurantiacus group</taxon>
    </lineage>
</organism>
<dbReference type="GO" id="GO:0003700">
    <property type="term" value="F:DNA-binding transcription factor activity"/>
    <property type="evidence" value="ECO:0007669"/>
    <property type="project" value="InterPro"/>
</dbReference>
<protein>
    <submittedName>
        <fullName evidence="4">DNA-binding transcriptional regulator, MerR family</fullName>
    </submittedName>
</protein>
<dbReference type="AlphaFoldDB" id="A0A1G7C686"/>
<dbReference type="Pfam" id="PF13411">
    <property type="entry name" value="MerR_1"/>
    <property type="match status" value="1"/>
</dbReference>
<dbReference type="PROSITE" id="PS50937">
    <property type="entry name" value="HTH_MERR_2"/>
    <property type="match status" value="1"/>
</dbReference>
<evidence type="ECO:0000313" key="5">
    <source>
        <dbReference type="Proteomes" id="UP000198614"/>
    </source>
</evidence>
<feature type="compositionally biased region" description="Pro residues" evidence="2">
    <location>
        <begin position="169"/>
        <end position="184"/>
    </location>
</feature>
<dbReference type="PANTHER" id="PTHR30204">
    <property type="entry name" value="REDOX-CYCLING DRUG-SENSING TRANSCRIPTIONAL ACTIVATOR SOXR"/>
    <property type="match status" value="1"/>
</dbReference>
<feature type="region of interest" description="Disordered" evidence="2">
    <location>
        <begin position="1"/>
        <end position="34"/>
    </location>
</feature>
<dbReference type="PANTHER" id="PTHR30204:SF98">
    <property type="entry name" value="HTH-TYPE TRANSCRIPTIONAL REGULATOR ADHR"/>
    <property type="match status" value="1"/>
</dbReference>
<dbReference type="InterPro" id="IPR000551">
    <property type="entry name" value="MerR-type_HTH_dom"/>
</dbReference>
<dbReference type="PRINTS" id="PR00040">
    <property type="entry name" value="HTHMERR"/>
</dbReference>
<dbReference type="InterPro" id="IPR009061">
    <property type="entry name" value="DNA-bd_dom_put_sf"/>
</dbReference>
<dbReference type="EMBL" id="FNAX01000001">
    <property type="protein sequence ID" value="SDE34831.1"/>
    <property type="molecule type" value="Genomic_DNA"/>
</dbReference>
<dbReference type="PROSITE" id="PS00552">
    <property type="entry name" value="HTH_MERR_1"/>
    <property type="match status" value="1"/>
</dbReference>
<name>A0A1G7C686_9ACTN</name>
<sequence length="184" mass="20289">MTVTQTTRVTRPGGPATDSRAAAPPPHRRPDGQDQYTISEVAAVTGLSAHTLRWYERIGLMPHVDRSHTGQRRYSNKDLEWLGFVGKLRLTGMPVADMVRYAELVREGAHTYGERYALLESRRRDVLARVEELRDALAVLDHKLAFYGERNGSGQELPLPAATPCASPTAPPAVAPSSPRTPRP</sequence>